<accession>X0ZBZ7</accession>
<dbReference type="SUPFAM" id="SSF52540">
    <property type="entry name" value="P-loop containing nucleoside triphosphate hydrolases"/>
    <property type="match status" value="1"/>
</dbReference>
<reference evidence="8" key="1">
    <citation type="journal article" date="2014" name="Front. Microbiol.">
        <title>High frequency of phylogenetically diverse reductive dehalogenase-homologous genes in deep subseafloor sedimentary metagenomes.</title>
        <authorList>
            <person name="Kawai M."/>
            <person name="Futagami T."/>
            <person name="Toyoda A."/>
            <person name="Takaki Y."/>
            <person name="Nishi S."/>
            <person name="Hori S."/>
            <person name="Arai W."/>
            <person name="Tsubouchi T."/>
            <person name="Morono Y."/>
            <person name="Uchiyama I."/>
            <person name="Ito T."/>
            <person name="Fujiyama A."/>
            <person name="Inagaki F."/>
            <person name="Takami H."/>
        </authorList>
    </citation>
    <scope>NUCLEOTIDE SEQUENCE</scope>
    <source>
        <strain evidence="8">Expedition CK06-06</strain>
    </source>
</reference>
<name>X0ZBZ7_9ZZZZ</name>
<organism evidence="8">
    <name type="scientific">marine sediment metagenome</name>
    <dbReference type="NCBI Taxonomy" id="412755"/>
    <lineage>
        <taxon>unclassified sequences</taxon>
        <taxon>metagenomes</taxon>
        <taxon>ecological metagenomes</taxon>
    </lineage>
</organism>
<sequence>MEEKAILDIRDLHVWFRVYEGVSRVLDGVSLYVRGGEHVGLVGETGCGKTVAMKT</sequence>
<evidence type="ECO:0000256" key="5">
    <source>
        <dbReference type="ARBA" id="ARBA00022967"/>
    </source>
</evidence>
<comment type="caution">
    <text evidence="8">The sequence shown here is derived from an EMBL/GenBank/DDBJ whole genome shotgun (WGS) entry which is preliminary data.</text>
</comment>
<dbReference type="Gene3D" id="3.40.50.300">
    <property type="entry name" value="P-loop containing nucleotide triphosphate hydrolases"/>
    <property type="match status" value="1"/>
</dbReference>
<dbReference type="GO" id="GO:0016020">
    <property type="term" value="C:membrane"/>
    <property type="evidence" value="ECO:0007669"/>
    <property type="project" value="UniProtKB-SubCell"/>
</dbReference>
<evidence type="ECO:0000313" key="8">
    <source>
        <dbReference type="EMBL" id="GAG57888.1"/>
    </source>
</evidence>
<proteinExistence type="predicted"/>
<evidence type="ECO:0000256" key="2">
    <source>
        <dbReference type="ARBA" id="ARBA00022448"/>
    </source>
</evidence>
<keyword evidence="6" id="KW-0472">Membrane</keyword>
<keyword evidence="4" id="KW-0997">Cell inner membrane</keyword>
<dbReference type="GO" id="GO:0005524">
    <property type="term" value="F:ATP binding"/>
    <property type="evidence" value="ECO:0007669"/>
    <property type="project" value="InterPro"/>
</dbReference>
<feature type="non-terminal residue" evidence="8">
    <location>
        <position position="55"/>
    </location>
</feature>
<evidence type="ECO:0000256" key="6">
    <source>
        <dbReference type="ARBA" id="ARBA00023136"/>
    </source>
</evidence>
<dbReference type="InterPro" id="IPR003439">
    <property type="entry name" value="ABC_transporter-like_ATP-bd"/>
</dbReference>
<dbReference type="PANTHER" id="PTHR43297:SF14">
    <property type="entry name" value="ATPASE AAA-TYPE CORE DOMAIN-CONTAINING PROTEIN"/>
    <property type="match status" value="1"/>
</dbReference>
<evidence type="ECO:0000256" key="1">
    <source>
        <dbReference type="ARBA" id="ARBA00004370"/>
    </source>
</evidence>
<evidence type="ECO:0000256" key="4">
    <source>
        <dbReference type="ARBA" id="ARBA00022519"/>
    </source>
</evidence>
<keyword evidence="2" id="KW-0813">Transport</keyword>
<feature type="domain" description="ABC transporter" evidence="7">
    <location>
        <begin position="26"/>
        <end position="54"/>
    </location>
</feature>
<dbReference type="EMBL" id="BART01004860">
    <property type="protein sequence ID" value="GAG57888.1"/>
    <property type="molecule type" value="Genomic_DNA"/>
</dbReference>
<evidence type="ECO:0000259" key="7">
    <source>
        <dbReference type="Pfam" id="PF00005"/>
    </source>
</evidence>
<keyword evidence="5" id="KW-1278">Translocase</keyword>
<evidence type="ECO:0000256" key="3">
    <source>
        <dbReference type="ARBA" id="ARBA00022475"/>
    </source>
</evidence>
<comment type="subcellular location">
    <subcellularLocation>
        <location evidence="1">Membrane</location>
    </subcellularLocation>
</comment>
<dbReference type="InterPro" id="IPR027417">
    <property type="entry name" value="P-loop_NTPase"/>
</dbReference>
<dbReference type="PANTHER" id="PTHR43297">
    <property type="entry name" value="OLIGOPEPTIDE TRANSPORT ATP-BINDING PROTEIN APPD"/>
    <property type="match status" value="1"/>
</dbReference>
<gene>
    <name evidence="8" type="ORF">S01H4_11798</name>
</gene>
<protein>
    <recommendedName>
        <fullName evidence="7">ABC transporter domain-containing protein</fullName>
    </recommendedName>
</protein>
<dbReference type="AlphaFoldDB" id="X0ZBZ7"/>
<dbReference type="InterPro" id="IPR050388">
    <property type="entry name" value="ABC_Ni/Peptide_Import"/>
</dbReference>
<keyword evidence="3" id="KW-1003">Cell membrane</keyword>
<dbReference type="Pfam" id="PF00005">
    <property type="entry name" value="ABC_tran"/>
    <property type="match status" value="1"/>
</dbReference>
<dbReference type="GO" id="GO:0016887">
    <property type="term" value="F:ATP hydrolysis activity"/>
    <property type="evidence" value="ECO:0007669"/>
    <property type="project" value="InterPro"/>
</dbReference>